<reference evidence="1 2" key="1">
    <citation type="submission" date="2019-01" db="EMBL/GenBank/DDBJ databases">
        <title>Ktedonosporobacter rubrisoli SCAWS-G2.</title>
        <authorList>
            <person name="Huang Y."/>
            <person name="Yan B."/>
        </authorList>
    </citation>
    <scope>NUCLEOTIDE SEQUENCE [LARGE SCALE GENOMIC DNA]</scope>
    <source>
        <strain evidence="1 2">SCAWS-G2</strain>
    </source>
</reference>
<organism evidence="1 2">
    <name type="scientific">Ktedonosporobacter rubrisoli</name>
    <dbReference type="NCBI Taxonomy" id="2509675"/>
    <lineage>
        <taxon>Bacteria</taxon>
        <taxon>Bacillati</taxon>
        <taxon>Chloroflexota</taxon>
        <taxon>Ktedonobacteria</taxon>
        <taxon>Ktedonobacterales</taxon>
        <taxon>Ktedonosporobacteraceae</taxon>
        <taxon>Ktedonosporobacter</taxon>
    </lineage>
</organism>
<dbReference type="AlphaFoldDB" id="A0A4P6JS60"/>
<dbReference type="RefSeq" id="WP_129888730.1">
    <property type="nucleotide sequence ID" value="NZ_CP035758.1"/>
</dbReference>
<dbReference type="EMBL" id="CP035758">
    <property type="protein sequence ID" value="QBD77676.1"/>
    <property type="molecule type" value="Genomic_DNA"/>
</dbReference>
<proteinExistence type="predicted"/>
<gene>
    <name evidence="1" type="ORF">EPA93_17440</name>
</gene>
<sequence>MSGVEKYFTPLRLDIVRKHIELLAIAFPEQDYYPADRILLRMMLQWQMQLLYLSSLNEKIISRLSQAERAGETLIRQDAKRSFCQQFFSLQQGEHND</sequence>
<evidence type="ECO:0000313" key="2">
    <source>
        <dbReference type="Proteomes" id="UP000290365"/>
    </source>
</evidence>
<dbReference type="Proteomes" id="UP000290365">
    <property type="component" value="Chromosome"/>
</dbReference>
<accession>A0A4P6JS60</accession>
<keyword evidence="2" id="KW-1185">Reference proteome</keyword>
<dbReference type="KEGG" id="kbs:EPA93_17440"/>
<evidence type="ECO:0000313" key="1">
    <source>
        <dbReference type="EMBL" id="QBD77676.1"/>
    </source>
</evidence>
<protein>
    <submittedName>
        <fullName evidence="1">Uncharacterized protein</fullName>
    </submittedName>
</protein>
<name>A0A4P6JS60_KTERU</name>